<protein>
    <submittedName>
        <fullName evidence="2">Uncharacterized protein</fullName>
    </submittedName>
</protein>
<keyword evidence="3" id="KW-1185">Reference proteome</keyword>
<evidence type="ECO:0000313" key="3">
    <source>
        <dbReference type="Proteomes" id="UP000215914"/>
    </source>
</evidence>
<evidence type="ECO:0000256" key="1">
    <source>
        <dbReference type="SAM" id="MobiDB-lite"/>
    </source>
</evidence>
<reference evidence="2" key="1">
    <citation type="journal article" date="2017" name="Nature">
        <title>The sunflower genome provides insights into oil metabolism, flowering and Asterid evolution.</title>
        <authorList>
            <person name="Badouin H."/>
            <person name="Gouzy J."/>
            <person name="Grassa C.J."/>
            <person name="Murat F."/>
            <person name="Staton S.E."/>
            <person name="Cottret L."/>
            <person name="Lelandais-Briere C."/>
            <person name="Owens G.L."/>
            <person name="Carrere S."/>
            <person name="Mayjonade B."/>
            <person name="Legrand L."/>
            <person name="Gill N."/>
            <person name="Kane N.C."/>
            <person name="Bowers J.E."/>
            <person name="Hubner S."/>
            <person name="Bellec A."/>
            <person name="Berard A."/>
            <person name="Berges H."/>
            <person name="Blanchet N."/>
            <person name="Boniface M.C."/>
            <person name="Brunel D."/>
            <person name="Catrice O."/>
            <person name="Chaidir N."/>
            <person name="Claudel C."/>
            <person name="Donnadieu C."/>
            <person name="Faraut T."/>
            <person name="Fievet G."/>
            <person name="Helmstetter N."/>
            <person name="King M."/>
            <person name="Knapp S.J."/>
            <person name="Lai Z."/>
            <person name="Le Paslier M.C."/>
            <person name="Lippi Y."/>
            <person name="Lorenzon L."/>
            <person name="Mandel J.R."/>
            <person name="Marage G."/>
            <person name="Marchand G."/>
            <person name="Marquand E."/>
            <person name="Bret-Mestries E."/>
            <person name="Morien E."/>
            <person name="Nambeesan S."/>
            <person name="Nguyen T."/>
            <person name="Pegot-Espagnet P."/>
            <person name="Pouilly N."/>
            <person name="Raftis F."/>
            <person name="Sallet E."/>
            <person name="Schiex T."/>
            <person name="Thomas J."/>
            <person name="Vandecasteele C."/>
            <person name="Vares D."/>
            <person name="Vear F."/>
            <person name="Vautrin S."/>
            <person name="Crespi M."/>
            <person name="Mangin B."/>
            <person name="Burke J.M."/>
            <person name="Salse J."/>
            <person name="Munos S."/>
            <person name="Vincourt P."/>
            <person name="Rieseberg L.H."/>
            <person name="Langlade N.B."/>
        </authorList>
    </citation>
    <scope>NUCLEOTIDE SEQUENCE</scope>
    <source>
        <tissue evidence="2">Leaves</tissue>
    </source>
</reference>
<feature type="region of interest" description="Disordered" evidence="1">
    <location>
        <begin position="52"/>
        <end position="77"/>
    </location>
</feature>
<sequence length="77" mass="8803">MVPENSLLPKSETSKYFRFLRSCGIWPLKLLSFNFNHFNEEVFPKELGRTPDSLFESSLSSAKSGRFPTQSGIFPDN</sequence>
<accession>A0A9K3ICY7</accession>
<gene>
    <name evidence="2" type="ORF">HanXRQr2_Chr08g0328521</name>
</gene>
<name>A0A9K3ICY7_HELAN</name>
<reference evidence="2" key="2">
    <citation type="submission" date="2020-06" db="EMBL/GenBank/DDBJ databases">
        <title>Helianthus annuus Genome sequencing and assembly Release 2.</title>
        <authorList>
            <person name="Gouzy J."/>
            <person name="Langlade N."/>
            <person name="Munos S."/>
        </authorList>
    </citation>
    <scope>NUCLEOTIDE SEQUENCE</scope>
    <source>
        <tissue evidence="2">Leaves</tissue>
    </source>
</reference>
<dbReference type="Gramene" id="mRNA:HanXRQr2_Chr08g0328521">
    <property type="protein sequence ID" value="CDS:HanXRQr2_Chr08g0328521.1"/>
    <property type="gene ID" value="HanXRQr2_Chr08g0328521"/>
</dbReference>
<comment type="caution">
    <text evidence="2">The sequence shown here is derived from an EMBL/GenBank/DDBJ whole genome shotgun (WGS) entry which is preliminary data.</text>
</comment>
<feature type="compositionally biased region" description="Low complexity" evidence="1">
    <location>
        <begin position="53"/>
        <end position="64"/>
    </location>
</feature>
<organism evidence="2 3">
    <name type="scientific">Helianthus annuus</name>
    <name type="common">Common sunflower</name>
    <dbReference type="NCBI Taxonomy" id="4232"/>
    <lineage>
        <taxon>Eukaryota</taxon>
        <taxon>Viridiplantae</taxon>
        <taxon>Streptophyta</taxon>
        <taxon>Embryophyta</taxon>
        <taxon>Tracheophyta</taxon>
        <taxon>Spermatophyta</taxon>
        <taxon>Magnoliopsida</taxon>
        <taxon>eudicotyledons</taxon>
        <taxon>Gunneridae</taxon>
        <taxon>Pentapetalae</taxon>
        <taxon>asterids</taxon>
        <taxon>campanulids</taxon>
        <taxon>Asterales</taxon>
        <taxon>Asteraceae</taxon>
        <taxon>Asteroideae</taxon>
        <taxon>Heliantheae alliance</taxon>
        <taxon>Heliantheae</taxon>
        <taxon>Helianthus</taxon>
    </lineage>
</organism>
<proteinExistence type="predicted"/>
<dbReference type="Proteomes" id="UP000215914">
    <property type="component" value="Unassembled WGS sequence"/>
</dbReference>
<feature type="compositionally biased region" description="Polar residues" evidence="1">
    <location>
        <begin position="67"/>
        <end position="77"/>
    </location>
</feature>
<evidence type="ECO:0000313" key="2">
    <source>
        <dbReference type="EMBL" id="KAF5794477.1"/>
    </source>
</evidence>
<dbReference type="AlphaFoldDB" id="A0A9K3ICY7"/>
<dbReference type="EMBL" id="MNCJ02000323">
    <property type="protein sequence ID" value="KAF5794477.1"/>
    <property type="molecule type" value="Genomic_DNA"/>
</dbReference>